<dbReference type="SUPFAM" id="SSF89796">
    <property type="entry name" value="CoA-transferase family III (CaiB/BaiF)"/>
    <property type="match status" value="1"/>
</dbReference>
<dbReference type="EMBL" id="CAFBPZ010000065">
    <property type="protein sequence ID" value="CAB5039652.1"/>
    <property type="molecule type" value="Genomic_DNA"/>
</dbReference>
<gene>
    <name evidence="1" type="ORF">UFOPK4237_01022</name>
</gene>
<dbReference type="PANTHER" id="PTHR48228">
    <property type="entry name" value="SUCCINYL-COA--D-CITRAMALATE COA-TRANSFERASE"/>
    <property type="match status" value="1"/>
</dbReference>
<proteinExistence type="predicted"/>
<dbReference type="InterPro" id="IPR044855">
    <property type="entry name" value="CoA-Trfase_III_dom3_sf"/>
</dbReference>
<sequence length="402" mass="43844">MKMLDGVRVLDLTMWAFCPSAGAVLAEWGADVIHIENPRSPDPMRLMPGGNLEPGGSHWLFKHYNRGKRAITLDLANEEAREVLYDLVRESDVFLTSFLPNTRQKLGFDIDQLRAINPNIIYAKGTGGGPLGPESHRGGYDGASWWLRGSLAATVMDVTQTTTPSGMVGHGDGMSGLVFAGGIVAALFKRERSGEAVVVDSSLLGTATWFNAPAIIASAVETTPMMGKYVPREMGQWSGSTYRTADDRWLGLLHVGDHDSEFTILCEHLGRKELAVDTRFADQSNRIANSSELRGIMDEIFATKTLAEWKTILLTSKGVWAPAQTVEEMQDDVQVVANGMIRTVNYGDSQQPVIMPPIMFNEDAGPCDLAPNFNEHTDEVLQSIVGYDESKIAELRSAGAIA</sequence>
<organism evidence="1">
    <name type="scientific">freshwater metagenome</name>
    <dbReference type="NCBI Taxonomy" id="449393"/>
    <lineage>
        <taxon>unclassified sequences</taxon>
        <taxon>metagenomes</taxon>
        <taxon>ecological metagenomes</taxon>
    </lineage>
</organism>
<reference evidence="1" key="1">
    <citation type="submission" date="2020-05" db="EMBL/GenBank/DDBJ databases">
        <authorList>
            <person name="Chiriac C."/>
            <person name="Salcher M."/>
            <person name="Ghai R."/>
            <person name="Kavagutti S V."/>
        </authorList>
    </citation>
    <scope>NUCLEOTIDE SEQUENCE</scope>
</reference>
<dbReference type="AlphaFoldDB" id="A0A6J7SFP0"/>
<dbReference type="Pfam" id="PF02515">
    <property type="entry name" value="CoA_transf_3"/>
    <property type="match status" value="1"/>
</dbReference>
<dbReference type="Gene3D" id="3.40.50.10540">
    <property type="entry name" value="Crotonobetainyl-coa:carnitine coa-transferase, domain 1"/>
    <property type="match status" value="1"/>
</dbReference>
<name>A0A6J7SFP0_9ZZZZ</name>
<dbReference type="InterPro" id="IPR050509">
    <property type="entry name" value="CoA-transferase_III"/>
</dbReference>
<dbReference type="GO" id="GO:0003824">
    <property type="term" value="F:catalytic activity"/>
    <property type="evidence" value="ECO:0007669"/>
    <property type="project" value="InterPro"/>
</dbReference>
<dbReference type="InterPro" id="IPR003673">
    <property type="entry name" value="CoA-Trfase_fam_III"/>
</dbReference>
<evidence type="ECO:0000313" key="1">
    <source>
        <dbReference type="EMBL" id="CAB5039652.1"/>
    </source>
</evidence>
<dbReference type="PANTHER" id="PTHR48228:SF2">
    <property type="entry name" value="E-CINNAMOYL-COA:R-PHENYLLACTATE COA TRANSFERASE LARGE SUBUNIT"/>
    <property type="match status" value="1"/>
</dbReference>
<dbReference type="Gene3D" id="3.30.1540.10">
    <property type="entry name" value="formyl-coa transferase, domain 3"/>
    <property type="match status" value="1"/>
</dbReference>
<dbReference type="InterPro" id="IPR023606">
    <property type="entry name" value="CoA-Trfase_III_dom_1_sf"/>
</dbReference>
<protein>
    <submittedName>
        <fullName evidence="1">Unannotated protein</fullName>
    </submittedName>
</protein>
<accession>A0A6J7SFP0</accession>